<evidence type="ECO:0000313" key="1">
    <source>
        <dbReference type="EMBL" id="KAF0916905.1"/>
    </source>
</evidence>
<name>A0A6G1DVN3_9ORYZ</name>
<comment type="caution">
    <text evidence="1">The sequence shown here is derived from an EMBL/GenBank/DDBJ whole genome shotgun (WGS) entry which is preliminary data.</text>
</comment>
<proteinExistence type="predicted"/>
<protein>
    <submittedName>
        <fullName evidence="1">Uncharacterized protein</fullName>
    </submittedName>
</protein>
<dbReference type="Proteomes" id="UP000479710">
    <property type="component" value="Unassembled WGS sequence"/>
</dbReference>
<accession>A0A6G1DVN3</accession>
<sequence length="102" mass="10483">MRSQGGPTSIKCCLNVEEGLRGGVRWRCCAGTDEIMFASIDSLLAHGGGSLACCQSGGQRQADMGELSGRSHFLVLTGVGRRARAASQAAKVAGDDKPTGVS</sequence>
<gene>
    <name evidence="1" type="ORF">E2562_015082</name>
</gene>
<dbReference type="AlphaFoldDB" id="A0A6G1DVN3"/>
<dbReference type="EMBL" id="SPHZ02000005">
    <property type="protein sequence ID" value="KAF0916905.1"/>
    <property type="molecule type" value="Genomic_DNA"/>
</dbReference>
<reference evidence="1 2" key="1">
    <citation type="submission" date="2019-11" db="EMBL/GenBank/DDBJ databases">
        <title>Whole genome sequence of Oryza granulata.</title>
        <authorList>
            <person name="Li W."/>
        </authorList>
    </citation>
    <scope>NUCLEOTIDE SEQUENCE [LARGE SCALE GENOMIC DNA]</scope>
    <source>
        <strain evidence="2">cv. Menghai</strain>
        <tissue evidence="1">Leaf</tissue>
    </source>
</reference>
<evidence type="ECO:0000313" key="2">
    <source>
        <dbReference type="Proteomes" id="UP000479710"/>
    </source>
</evidence>
<organism evidence="1 2">
    <name type="scientific">Oryza meyeriana var. granulata</name>
    <dbReference type="NCBI Taxonomy" id="110450"/>
    <lineage>
        <taxon>Eukaryota</taxon>
        <taxon>Viridiplantae</taxon>
        <taxon>Streptophyta</taxon>
        <taxon>Embryophyta</taxon>
        <taxon>Tracheophyta</taxon>
        <taxon>Spermatophyta</taxon>
        <taxon>Magnoliopsida</taxon>
        <taxon>Liliopsida</taxon>
        <taxon>Poales</taxon>
        <taxon>Poaceae</taxon>
        <taxon>BOP clade</taxon>
        <taxon>Oryzoideae</taxon>
        <taxon>Oryzeae</taxon>
        <taxon>Oryzinae</taxon>
        <taxon>Oryza</taxon>
        <taxon>Oryza meyeriana</taxon>
    </lineage>
</organism>
<keyword evidence="2" id="KW-1185">Reference proteome</keyword>